<evidence type="ECO:0000313" key="3">
    <source>
        <dbReference type="Proteomes" id="UP000236291"/>
    </source>
</evidence>
<dbReference type="Proteomes" id="UP000236291">
    <property type="component" value="Unassembled WGS sequence"/>
</dbReference>
<name>A0A2K3MKX3_TRIPR</name>
<comment type="caution">
    <text evidence="2">The sequence shown here is derived from an EMBL/GenBank/DDBJ whole genome shotgun (WGS) entry which is preliminary data.</text>
</comment>
<dbReference type="AlphaFoldDB" id="A0A2K3MKX3"/>
<evidence type="ECO:0000256" key="1">
    <source>
        <dbReference type="SAM" id="MobiDB-lite"/>
    </source>
</evidence>
<reference evidence="2 3" key="1">
    <citation type="journal article" date="2014" name="Am. J. Bot.">
        <title>Genome assembly and annotation for red clover (Trifolium pratense; Fabaceae).</title>
        <authorList>
            <person name="Istvanek J."/>
            <person name="Jaros M."/>
            <person name="Krenek A."/>
            <person name="Repkova J."/>
        </authorList>
    </citation>
    <scope>NUCLEOTIDE SEQUENCE [LARGE SCALE GENOMIC DNA]</scope>
    <source>
        <strain evidence="3">cv. Tatra</strain>
        <tissue evidence="2">Young leaves</tissue>
    </source>
</reference>
<dbReference type="EMBL" id="ASHM01066221">
    <property type="protein sequence ID" value="PNX91426.1"/>
    <property type="molecule type" value="Genomic_DNA"/>
</dbReference>
<organism evidence="2 3">
    <name type="scientific">Trifolium pratense</name>
    <name type="common">Red clover</name>
    <dbReference type="NCBI Taxonomy" id="57577"/>
    <lineage>
        <taxon>Eukaryota</taxon>
        <taxon>Viridiplantae</taxon>
        <taxon>Streptophyta</taxon>
        <taxon>Embryophyta</taxon>
        <taxon>Tracheophyta</taxon>
        <taxon>Spermatophyta</taxon>
        <taxon>Magnoliopsida</taxon>
        <taxon>eudicotyledons</taxon>
        <taxon>Gunneridae</taxon>
        <taxon>Pentapetalae</taxon>
        <taxon>rosids</taxon>
        <taxon>fabids</taxon>
        <taxon>Fabales</taxon>
        <taxon>Fabaceae</taxon>
        <taxon>Papilionoideae</taxon>
        <taxon>50 kb inversion clade</taxon>
        <taxon>NPAAA clade</taxon>
        <taxon>Hologalegina</taxon>
        <taxon>IRL clade</taxon>
        <taxon>Trifolieae</taxon>
        <taxon>Trifolium</taxon>
    </lineage>
</organism>
<feature type="compositionally biased region" description="Polar residues" evidence="1">
    <location>
        <begin position="51"/>
        <end position="64"/>
    </location>
</feature>
<feature type="region of interest" description="Disordered" evidence="1">
    <location>
        <begin position="1"/>
        <end position="64"/>
    </location>
</feature>
<reference evidence="2 3" key="2">
    <citation type="journal article" date="2017" name="Front. Plant Sci.">
        <title>Gene Classification and Mining of Molecular Markers Useful in Red Clover (Trifolium pratense) Breeding.</title>
        <authorList>
            <person name="Istvanek J."/>
            <person name="Dluhosova J."/>
            <person name="Dluhos P."/>
            <person name="Patkova L."/>
            <person name="Nedelnik J."/>
            <person name="Repkova J."/>
        </authorList>
    </citation>
    <scope>NUCLEOTIDE SEQUENCE [LARGE SCALE GENOMIC DNA]</scope>
    <source>
        <strain evidence="3">cv. Tatra</strain>
        <tissue evidence="2">Young leaves</tissue>
    </source>
</reference>
<feature type="compositionally biased region" description="Basic and acidic residues" evidence="1">
    <location>
        <begin position="1"/>
        <end position="17"/>
    </location>
</feature>
<evidence type="ECO:0000313" key="2">
    <source>
        <dbReference type="EMBL" id="PNX91426.1"/>
    </source>
</evidence>
<sequence length="64" mass="7545">MQSEVREKCNGIRRSQEEVQCNQKKKSERSTMQSEEAKEKYNAIRRRSQREVQCNQKKPGSNAT</sequence>
<proteinExistence type="predicted"/>
<protein>
    <submittedName>
        <fullName evidence="2">Uncharacterized protein</fullName>
    </submittedName>
</protein>
<accession>A0A2K3MKX3</accession>
<gene>
    <name evidence="2" type="ORF">L195_g047557</name>
</gene>